<dbReference type="GeneID" id="34519059"/>
<dbReference type="OrthoDB" id="28455at2759"/>
<evidence type="ECO:0000256" key="1">
    <source>
        <dbReference type="ARBA" id="ARBA00004123"/>
    </source>
</evidence>
<dbReference type="RefSeq" id="XP_022457671.1">
    <property type="nucleotide sequence ID" value="XM_022603829.1"/>
</dbReference>
<dbReference type="HOGENOM" id="CLU_065163_2_0_1"/>
<accession>W6MUI7</accession>
<proteinExistence type="inferred from homology"/>
<evidence type="ECO:0000256" key="5">
    <source>
        <dbReference type="RuleBase" id="RU364132"/>
    </source>
</evidence>
<keyword evidence="7" id="KW-1185">Reference proteome</keyword>
<organism evidence="6 7">
    <name type="scientific">Kuraishia capsulata CBS 1993</name>
    <dbReference type="NCBI Taxonomy" id="1382522"/>
    <lineage>
        <taxon>Eukaryota</taxon>
        <taxon>Fungi</taxon>
        <taxon>Dikarya</taxon>
        <taxon>Ascomycota</taxon>
        <taxon>Saccharomycotina</taxon>
        <taxon>Pichiomycetes</taxon>
        <taxon>Pichiales</taxon>
        <taxon>Pichiaceae</taxon>
        <taxon>Kuraishia</taxon>
    </lineage>
</organism>
<dbReference type="Proteomes" id="UP000019384">
    <property type="component" value="Unassembled WGS sequence"/>
</dbReference>
<dbReference type="InterPro" id="IPR007023">
    <property type="entry name" value="Ribosom_reg"/>
</dbReference>
<comment type="function">
    <text evidence="5">Involved in ribosomal large subunit assembly.</text>
</comment>
<comment type="similarity">
    <text evidence="2 5">Belongs to the RRS1 family.</text>
</comment>
<reference evidence="6" key="1">
    <citation type="submission" date="2013-12" db="EMBL/GenBank/DDBJ databases">
        <authorList>
            <person name="Genoscope - CEA"/>
        </authorList>
    </citation>
    <scope>NUCLEOTIDE SEQUENCE</scope>
    <source>
        <strain evidence="6">CBS 1993</strain>
    </source>
</reference>
<comment type="subcellular location">
    <subcellularLocation>
        <location evidence="1 5">Nucleus</location>
    </subcellularLocation>
</comment>
<evidence type="ECO:0000313" key="7">
    <source>
        <dbReference type="Proteomes" id="UP000019384"/>
    </source>
</evidence>
<keyword evidence="3 5" id="KW-0690">Ribosome biogenesis</keyword>
<reference evidence="6" key="2">
    <citation type="submission" date="2014-02" db="EMBL/GenBank/DDBJ databases">
        <title>Complete DNA sequence of /Kuraishia capsulata/ illustrates novel genomic features among budding yeasts (/Saccharomycotina/).</title>
        <authorList>
            <person name="Morales L."/>
            <person name="Noel B."/>
            <person name="Porcel B."/>
            <person name="Marcet-Houben M."/>
            <person name="Hullo M-F."/>
            <person name="Sacerdot C."/>
            <person name="Tekaia F."/>
            <person name="Leh-Louis V."/>
            <person name="Despons L."/>
            <person name="Khanna V."/>
            <person name="Aury J-M."/>
            <person name="Barbe V."/>
            <person name="Couloux A."/>
            <person name="Labadie K."/>
            <person name="Pelletier E."/>
            <person name="Souciet J-L."/>
            <person name="Boekhout T."/>
            <person name="Gabaldon T."/>
            <person name="Wincker P."/>
            <person name="Dujon B."/>
        </authorList>
    </citation>
    <scope>NUCLEOTIDE SEQUENCE</scope>
    <source>
        <strain evidence="6">CBS 1993</strain>
    </source>
</reference>
<evidence type="ECO:0000256" key="3">
    <source>
        <dbReference type="ARBA" id="ARBA00022517"/>
    </source>
</evidence>
<dbReference type="GO" id="GO:0034399">
    <property type="term" value="C:nuclear periphery"/>
    <property type="evidence" value="ECO:0007669"/>
    <property type="project" value="EnsemblFungi"/>
</dbReference>
<dbReference type="GO" id="GO:0000055">
    <property type="term" value="P:ribosomal large subunit export from nucleus"/>
    <property type="evidence" value="ECO:0007669"/>
    <property type="project" value="EnsemblFungi"/>
</dbReference>
<sequence>MTTSAEKELKPVTVEKPIPVAYDLGNMAVFDPNPLEHTKLTDSSEVNTYLKDVTRDNVQLLLNQILSLPLKTTTDSSSGQNATMTLINLPNPSTPLPREKAIPKAKEPTRWELFAAKKGIKAKGKDGKMVYDEDAGEWAPKWGYGGKNKKVDDQWLVEVEDEVKDTSKELIDPRSLRRDERKKLIKKNELQHKRNLQGRK</sequence>
<dbReference type="GO" id="GO:0030687">
    <property type="term" value="C:preribosome, large subunit precursor"/>
    <property type="evidence" value="ECO:0007669"/>
    <property type="project" value="EnsemblFungi"/>
</dbReference>
<dbReference type="AlphaFoldDB" id="W6MUI7"/>
<protein>
    <recommendedName>
        <fullName evidence="5">Ribosome biogenesis regulatory protein</fullName>
    </recommendedName>
</protein>
<keyword evidence="4 5" id="KW-0539">Nucleus</keyword>
<dbReference type="STRING" id="1382522.W6MUI7"/>
<evidence type="ECO:0000313" key="6">
    <source>
        <dbReference type="EMBL" id="CDK25660.1"/>
    </source>
</evidence>
<gene>
    <name evidence="6" type="ORF">KUCA_T00001630001</name>
</gene>
<evidence type="ECO:0000256" key="2">
    <source>
        <dbReference type="ARBA" id="ARBA00010077"/>
    </source>
</evidence>
<dbReference type="EMBL" id="HG793126">
    <property type="protein sequence ID" value="CDK25660.1"/>
    <property type="molecule type" value="Genomic_DNA"/>
</dbReference>
<dbReference type="GO" id="GO:0005730">
    <property type="term" value="C:nucleolus"/>
    <property type="evidence" value="ECO:0007669"/>
    <property type="project" value="EnsemblFungi"/>
</dbReference>
<dbReference type="Pfam" id="PF04939">
    <property type="entry name" value="RRS1"/>
    <property type="match status" value="1"/>
</dbReference>
<dbReference type="GO" id="GO:0000447">
    <property type="term" value="P:endonucleolytic cleavage in ITS1 to separate SSU-rRNA from 5.8S rRNA and LSU-rRNA from tricistronic rRNA transcript (SSU-rRNA, 5.8S rRNA, LSU-rRNA)"/>
    <property type="evidence" value="ECO:0007669"/>
    <property type="project" value="EnsemblFungi"/>
</dbReference>
<dbReference type="GO" id="GO:0042273">
    <property type="term" value="P:ribosomal large subunit biogenesis"/>
    <property type="evidence" value="ECO:0007669"/>
    <property type="project" value="EnsemblFungi"/>
</dbReference>
<name>W6MUI7_9ASCO</name>
<evidence type="ECO:0000256" key="4">
    <source>
        <dbReference type="ARBA" id="ARBA00023242"/>
    </source>
</evidence>
<dbReference type="GO" id="GO:0005654">
    <property type="term" value="C:nucleoplasm"/>
    <property type="evidence" value="ECO:0007669"/>
    <property type="project" value="EnsemblFungi"/>
</dbReference>